<organism evidence="2">
    <name type="scientific">uncultured Anaerotruncus sp</name>
    <dbReference type="NCBI Taxonomy" id="905011"/>
    <lineage>
        <taxon>Bacteria</taxon>
        <taxon>Bacillati</taxon>
        <taxon>Bacillota</taxon>
        <taxon>Clostridia</taxon>
        <taxon>Eubacteriales</taxon>
        <taxon>Oscillospiraceae</taxon>
        <taxon>Anaerotruncus</taxon>
        <taxon>environmental samples</taxon>
    </lineage>
</organism>
<dbReference type="EMBL" id="FMHG01000003">
    <property type="protein sequence ID" value="SCJ89306.1"/>
    <property type="molecule type" value="Genomic_DNA"/>
</dbReference>
<accession>A0A1C6K4Q9</accession>
<dbReference type="InterPro" id="IPR024439">
    <property type="entry name" value="RNHCP"/>
</dbReference>
<name>A0A1C6K4Q9_9FIRM</name>
<evidence type="ECO:0000259" key="1">
    <source>
        <dbReference type="Pfam" id="PF12647"/>
    </source>
</evidence>
<gene>
    <name evidence="2" type="ORF">SAMEA3545359_02610</name>
</gene>
<dbReference type="AlphaFoldDB" id="A0A1C6K4Q9"/>
<reference evidence="2" key="1">
    <citation type="submission" date="2015-09" db="EMBL/GenBank/DDBJ databases">
        <authorList>
            <consortium name="Pathogen Informatics"/>
        </authorList>
    </citation>
    <scope>NUCLEOTIDE SEQUENCE</scope>
    <source>
        <strain evidence="2">2789STDY5834896</strain>
    </source>
</reference>
<proteinExistence type="predicted"/>
<evidence type="ECO:0000313" key="2">
    <source>
        <dbReference type="EMBL" id="SCJ89306.1"/>
    </source>
</evidence>
<dbReference type="Pfam" id="PF12647">
    <property type="entry name" value="RNHCP"/>
    <property type="match status" value="1"/>
</dbReference>
<feature type="domain" description="RNHCP" evidence="1">
    <location>
        <begin position="22"/>
        <end position="110"/>
    </location>
</feature>
<protein>
    <submittedName>
        <fullName evidence="2">RNHCP domain</fullName>
    </submittedName>
</protein>
<sequence length="142" mass="15819">MNRENKRKSFDRGYYKTHRCCETFTCKVCGRLVVPVGAGSEHRNHCPNCLSSLHLDDQPGDRAADCGGIMEPVAVWVRRSGEWAIIHRCRRCGALHSNRIAADDNPAKLMSIAMRPVVLPPFPLEKVDEMTALMGGDEPESV</sequence>